<accession>A0AAD5SVI8</accession>
<sequence>MATPIPYNSSYVMPQNPPLLGPCGENALFPACDVVGMDACDSYTCYRVPQPPAVPEWTAWVESQTDNANFPWVNVPPSNTSNDGGATPGAHFGNAASEVYTCPKGYWALTYDDGPVLTNQTLALLAQANLKATFFLIGSNVVNNATHASYVQAIHNAGHQIALHTWTHRQISLQASDSQDISVHHVSCHDDSAIDDRIRNIIHSMGLRPVVWNIESQDAGIDPAAPESGLGALAGQTLTVDTVTQHVETSVQQGFDPRWNYFTPGTGTTTQGYGNTYNGFVTLEHDITPSDISVAANVIAWYPQSGMTSAYVNQCDQITPNASFYLESTHPLVQFIKTIKLPLTPADLAAFNGTFPTGTTNGSSPSGTSASTTSKSIATQLVAGVLGIVAVFLML</sequence>
<proteinExistence type="predicted"/>
<evidence type="ECO:0000256" key="2">
    <source>
        <dbReference type="ARBA" id="ARBA00022801"/>
    </source>
</evidence>
<evidence type="ECO:0000256" key="1">
    <source>
        <dbReference type="ARBA" id="ARBA00022723"/>
    </source>
</evidence>
<dbReference type="Pfam" id="PF01522">
    <property type="entry name" value="Polysacc_deac_1"/>
    <property type="match status" value="1"/>
</dbReference>
<dbReference type="PANTHER" id="PTHR10587:SF133">
    <property type="entry name" value="CHITIN DEACETYLASE 1-RELATED"/>
    <property type="match status" value="1"/>
</dbReference>
<dbReference type="PANTHER" id="PTHR10587">
    <property type="entry name" value="GLYCOSYL TRANSFERASE-RELATED"/>
    <property type="match status" value="1"/>
</dbReference>
<name>A0AAD5SVI8_9FUNG</name>
<dbReference type="SUPFAM" id="SSF88713">
    <property type="entry name" value="Glycoside hydrolase/deacetylase"/>
    <property type="match status" value="1"/>
</dbReference>
<dbReference type="InterPro" id="IPR002509">
    <property type="entry name" value="NODB_dom"/>
</dbReference>
<keyword evidence="2" id="KW-0378">Hydrolase</keyword>
<feature type="domain" description="NodB homology" evidence="3">
    <location>
        <begin position="105"/>
        <end position="170"/>
    </location>
</feature>
<gene>
    <name evidence="4" type="primary">CDA2_5</name>
    <name evidence="4" type="ORF">HK100_004028</name>
</gene>
<reference evidence="4" key="1">
    <citation type="submission" date="2020-05" db="EMBL/GenBank/DDBJ databases">
        <title>Phylogenomic resolution of chytrid fungi.</title>
        <authorList>
            <person name="Stajich J.E."/>
            <person name="Amses K."/>
            <person name="Simmons R."/>
            <person name="Seto K."/>
            <person name="Myers J."/>
            <person name="Bonds A."/>
            <person name="Quandt C.A."/>
            <person name="Barry K."/>
            <person name="Liu P."/>
            <person name="Grigoriev I."/>
            <person name="Longcore J.E."/>
            <person name="James T.Y."/>
        </authorList>
    </citation>
    <scope>NUCLEOTIDE SEQUENCE</scope>
    <source>
        <strain evidence="4">JEL0513</strain>
    </source>
</reference>
<protein>
    <submittedName>
        <fullName evidence="4">Chitin deacetylase</fullName>
    </submittedName>
</protein>
<dbReference type="PROSITE" id="PS51677">
    <property type="entry name" value="NODB"/>
    <property type="match status" value="1"/>
</dbReference>
<dbReference type="GO" id="GO:0016020">
    <property type="term" value="C:membrane"/>
    <property type="evidence" value="ECO:0007669"/>
    <property type="project" value="TreeGrafter"/>
</dbReference>
<dbReference type="AlphaFoldDB" id="A0AAD5SVI8"/>
<dbReference type="GO" id="GO:0005975">
    <property type="term" value="P:carbohydrate metabolic process"/>
    <property type="evidence" value="ECO:0007669"/>
    <property type="project" value="InterPro"/>
</dbReference>
<comment type="caution">
    <text evidence="4">The sequence shown here is derived from an EMBL/GenBank/DDBJ whole genome shotgun (WGS) entry which is preliminary data.</text>
</comment>
<evidence type="ECO:0000259" key="3">
    <source>
        <dbReference type="PROSITE" id="PS51677"/>
    </source>
</evidence>
<dbReference type="InterPro" id="IPR050248">
    <property type="entry name" value="Polysacc_deacetylase_ArnD"/>
</dbReference>
<keyword evidence="1" id="KW-0479">Metal-binding</keyword>
<evidence type="ECO:0000313" key="5">
    <source>
        <dbReference type="Proteomes" id="UP001211907"/>
    </source>
</evidence>
<dbReference type="EMBL" id="JADGJH010002048">
    <property type="protein sequence ID" value="KAJ3104599.1"/>
    <property type="molecule type" value="Genomic_DNA"/>
</dbReference>
<dbReference type="Gene3D" id="3.20.20.370">
    <property type="entry name" value="Glycoside hydrolase/deacetylase"/>
    <property type="match status" value="2"/>
</dbReference>
<dbReference type="GO" id="GO:0009272">
    <property type="term" value="P:fungal-type cell wall biogenesis"/>
    <property type="evidence" value="ECO:0007669"/>
    <property type="project" value="UniProtKB-ARBA"/>
</dbReference>
<organism evidence="4 5">
    <name type="scientific">Physocladia obscura</name>
    <dbReference type="NCBI Taxonomy" id="109957"/>
    <lineage>
        <taxon>Eukaryota</taxon>
        <taxon>Fungi</taxon>
        <taxon>Fungi incertae sedis</taxon>
        <taxon>Chytridiomycota</taxon>
        <taxon>Chytridiomycota incertae sedis</taxon>
        <taxon>Chytridiomycetes</taxon>
        <taxon>Chytridiales</taxon>
        <taxon>Chytriomycetaceae</taxon>
        <taxon>Physocladia</taxon>
    </lineage>
</organism>
<dbReference type="GO" id="GO:0046872">
    <property type="term" value="F:metal ion binding"/>
    <property type="evidence" value="ECO:0007669"/>
    <property type="project" value="UniProtKB-KW"/>
</dbReference>
<dbReference type="GO" id="GO:0004099">
    <property type="term" value="F:chitin deacetylase activity"/>
    <property type="evidence" value="ECO:0007669"/>
    <property type="project" value="TreeGrafter"/>
</dbReference>
<evidence type="ECO:0000313" key="4">
    <source>
        <dbReference type="EMBL" id="KAJ3104599.1"/>
    </source>
</evidence>
<dbReference type="InterPro" id="IPR011330">
    <property type="entry name" value="Glyco_hydro/deAcase_b/a-brl"/>
</dbReference>
<keyword evidence="5" id="KW-1185">Reference proteome</keyword>
<dbReference type="Proteomes" id="UP001211907">
    <property type="component" value="Unassembled WGS sequence"/>
</dbReference>